<sequence length="132" mass="14590">MSQPECRVIFFGSPRVAEGNGIIVEEGQIMDSTILATRMTNYTKGGTFVSDGGKSLGGIGRNWPPLEEPVWGRATDVEVTLRATSFTLLIGLFGIINIESDVSGGSERVKNIYWNEHTEELVILTEKEKWLK</sequence>
<accession>X1I7Y7</accession>
<comment type="caution">
    <text evidence="1">The sequence shown here is derived from an EMBL/GenBank/DDBJ whole genome shotgun (WGS) entry which is preliminary data.</text>
</comment>
<gene>
    <name evidence="1" type="ORF">S03H2_52367</name>
</gene>
<name>X1I7Y7_9ZZZZ</name>
<evidence type="ECO:0000313" key="1">
    <source>
        <dbReference type="EMBL" id="GAH65400.1"/>
    </source>
</evidence>
<organism evidence="1">
    <name type="scientific">marine sediment metagenome</name>
    <dbReference type="NCBI Taxonomy" id="412755"/>
    <lineage>
        <taxon>unclassified sequences</taxon>
        <taxon>metagenomes</taxon>
        <taxon>ecological metagenomes</taxon>
    </lineage>
</organism>
<proteinExistence type="predicted"/>
<protein>
    <submittedName>
        <fullName evidence="1">Uncharacterized protein</fullName>
    </submittedName>
</protein>
<dbReference type="EMBL" id="BARU01033263">
    <property type="protein sequence ID" value="GAH65400.1"/>
    <property type="molecule type" value="Genomic_DNA"/>
</dbReference>
<dbReference type="AlphaFoldDB" id="X1I7Y7"/>
<reference evidence="1" key="1">
    <citation type="journal article" date="2014" name="Front. Microbiol.">
        <title>High frequency of phylogenetically diverse reductive dehalogenase-homologous genes in deep subseafloor sedimentary metagenomes.</title>
        <authorList>
            <person name="Kawai M."/>
            <person name="Futagami T."/>
            <person name="Toyoda A."/>
            <person name="Takaki Y."/>
            <person name="Nishi S."/>
            <person name="Hori S."/>
            <person name="Arai W."/>
            <person name="Tsubouchi T."/>
            <person name="Morono Y."/>
            <person name="Uchiyama I."/>
            <person name="Ito T."/>
            <person name="Fujiyama A."/>
            <person name="Inagaki F."/>
            <person name="Takami H."/>
        </authorList>
    </citation>
    <scope>NUCLEOTIDE SEQUENCE</scope>
    <source>
        <strain evidence="1">Expedition CK06-06</strain>
    </source>
</reference>